<reference evidence="1 2" key="1">
    <citation type="journal article" date="2019" name="Sci. Rep.">
        <title>A high-quality genome of Eragrostis curvula grass provides insights into Poaceae evolution and supports new strategies to enhance forage quality.</title>
        <authorList>
            <person name="Carballo J."/>
            <person name="Santos B.A.C.M."/>
            <person name="Zappacosta D."/>
            <person name="Garbus I."/>
            <person name="Selva J.P."/>
            <person name="Gallo C.A."/>
            <person name="Diaz A."/>
            <person name="Albertini E."/>
            <person name="Caccamo M."/>
            <person name="Echenique V."/>
        </authorList>
    </citation>
    <scope>NUCLEOTIDE SEQUENCE [LARGE SCALE GENOMIC DNA]</scope>
    <source>
        <strain evidence="2">cv. Victoria</strain>
        <tissue evidence="1">Leaf</tissue>
    </source>
</reference>
<dbReference type="EMBL" id="RWGY01000039">
    <property type="protein sequence ID" value="TVU12510.1"/>
    <property type="molecule type" value="Genomic_DNA"/>
</dbReference>
<evidence type="ECO:0008006" key="3">
    <source>
        <dbReference type="Google" id="ProtNLM"/>
    </source>
</evidence>
<feature type="non-terminal residue" evidence="1">
    <location>
        <position position="1"/>
    </location>
</feature>
<proteinExistence type="predicted"/>
<dbReference type="AlphaFoldDB" id="A0A5J9TMG1"/>
<dbReference type="Proteomes" id="UP000324897">
    <property type="component" value="Chromosome 3"/>
</dbReference>
<name>A0A5J9TMG1_9POAL</name>
<gene>
    <name evidence="1" type="ORF">EJB05_46161</name>
</gene>
<comment type="caution">
    <text evidence="1">The sequence shown here is derived from an EMBL/GenBank/DDBJ whole genome shotgun (WGS) entry which is preliminary data.</text>
</comment>
<sequence>MQKFPGWEKTFLSDRLHLTPSSSRVLFEEVVFAGPVRAVTVFFGANDAAQSDRDSSRRSNIF</sequence>
<dbReference type="OrthoDB" id="671439at2759"/>
<keyword evidence="2" id="KW-1185">Reference proteome</keyword>
<accession>A0A5J9TMG1</accession>
<evidence type="ECO:0000313" key="1">
    <source>
        <dbReference type="EMBL" id="TVU12510.1"/>
    </source>
</evidence>
<organism evidence="1 2">
    <name type="scientific">Eragrostis curvula</name>
    <name type="common">weeping love grass</name>
    <dbReference type="NCBI Taxonomy" id="38414"/>
    <lineage>
        <taxon>Eukaryota</taxon>
        <taxon>Viridiplantae</taxon>
        <taxon>Streptophyta</taxon>
        <taxon>Embryophyta</taxon>
        <taxon>Tracheophyta</taxon>
        <taxon>Spermatophyta</taxon>
        <taxon>Magnoliopsida</taxon>
        <taxon>Liliopsida</taxon>
        <taxon>Poales</taxon>
        <taxon>Poaceae</taxon>
        <taxon>PACMAD clade</taxon>
        <taxon>Chloridoideae</taxon>
        <taxon>Eragrostideae</taxon>
        <taxon>Eragrostidinae</taxon>
        <taxon>Eragrostis</taxon>
    </lineage>
</organism>
<evidence type="ECO:0000313" key="2">
    <source>
        <dbReference type="Proteomes" id="UP000324897"/>
    </source>
</evidence>
<protein>
    <recommendedName>
        <fullName evidence="3">SGNH hydrolase-type esterase domain-containing protein</fullName>
    </recommendedName>
</protein>
<dbReference type="Gramene" id="TVU12510">
    <property type="protein sequence ID" value="TVU12510"/>
    <property type="gene ID" value="EJB05_46161"/>
</dbReference>